<sequence>MEDTCCGQGGVNQERLDQVREVISRFRMLQGPLIPVLHEVQDIFGYLPEEALRIVSEELELPMAEIYGVATFYSFFSLEPKGEYVIRVCMGTACYIKGAQAVLDRLSQELDVPVQGTTADGKFTLDATRCLGACGLAPVMTIGEKVYGRLTPNEIPKILKSMRTPAHTH</sequence>
<proteinExistence type="inferred from homology"/>
<dbReference type="Gene3D" id="3.40.30.10">
    <property type="entry name" value="Glutaredoxin"/>
    <property type="match status" value="1"/>
</dbReference>
<dbReference type="InterPro" id="IPR028431">
    <property type="entry name" value="NADP_DH_HndA-like"/>
</dbReference>
<dbReference type="CDD" id="cd03064">
    <property type="entry name" value="TRX_Fd_NuoE"/>
    <property type="match status" value="1"/>
</dbReference>
<keyword evidence="2" id="KW-0001">2Fe-2S</keyword>
<dbReference type="PANTHER" id="PTHR43342">
    <property type="entry name" value="NADH-QUINONE OXIDOREDUCTASE, E SUBUNIT"/>
    <property type="match status" value="1"/>
</dbReference>
<protein>
    <submittedName>
        <fullName evidence="7">NADH-quinone oxidoreductase subunit NuoE</fullName>
        <ecNumber evidence="7">1.6.5.9</ecNumber>
    </submittedName>
</protein>
<evidence type="ECO:0000313" key="7">
    <source>
        <dbReference type="EMBL" id="MEF2968738.1"/>
    </source>
</evidence>
<organism evidence="7 8">
    <name type="scientific">Paenibacillus haidiansis</name>
    <dbReference type="NCBI Taxonomy" id="1574488"/>
    <lineage>
        <taxon>Bacteria</taxon>
        <taxon>Bacillati</taxon>
        <taxon>Bacillota</taxon>
        <taxon>Bacilli</taxon>
        <taxon>Bacillales</taxon>
        <taxon>Paenibacillaceae</taxon>
        <taxon>Paenibacillus</taxon>
    </lineage>
</organism>
<dbReference type="Gene3D" id="1.10.10.1590">
    <property type="entry name" value="NADH-quinone oxidoreductase subunit E"/>
    <property type="match status" value="1"/>
</dbReference>
<dbReference type="Pfam" id="PF01257">
    <property type="entry name" value="2Fe-2S_thioredx"/>
    <property type="match status" value="1"/>
</dbReference>
<keyword evidence="7" id="KW-0560">Oxidoreductase</keyword>
<evidence type="ECO:0000256" key="6">
    <source>
        <dbReference type="ARBA" id="ARBA00034078"/>
    </source>
</evidence>
<dbReference type="EC" id="1.6.5.9" evidence="7"/>
<comment type="similarity">
    <text evidence="1">Belongs to the complex I 24 kDa subunit family.</text>
</comment>
<reference evidence="7 8" key="1">
    <citation type="submission" date="2024-02" db="EMBL/GenBank/DDBJ databases">
        <title>A nitrogen-fixing paenibacillus bacterium.</title>
        <authorList>
            <person name="Zhang W.L."/>
            <person name="Chen S.F."/>
        </authorList>
    </citation>
    <scope>NUCLEOTIDE SEQUENCE [LARGE SCALE GENOMIC DNA]</scope>
    <source>
        <strain evidence="7 8">M1</strain>
    </source>
</reference>
<evidence type="ECO:0000256" key="3">
    <source>
        <dbReference type="ARBA" id="ARBA00022723"/>
    </source>
</evidence>
<keyword evidence="8" id="KW-1185">Reference proteome</keyword>
<dbReference type="RefSeq" id="WP_331848913.1">
    <property type="nucleotide sequence ID" value="NZ_JAZHPZ010000018.1"/>
</dbReference>
<dbReference type="InterPro" id="IPR036249">
    <property type="entry name" value="Thioredoxin-like_sf"/>
</dbReference>
<keyword evidence="3" id="KW-0479">Metal-binding</keyword>
<dbReference type="InterPro" id="IPR042128">
    <property type="entry name" value="NuoE_dom"/>
</dbReference>
<evidence type="ECO:0000256" key="2">
    <source>
        <dbReference type="ARBA" id="ARBA00022714"/>
    </source>
</evidence>
<dbReference type="PANTHER" id="PTHR43342:SF2">
    <property type="entry name" value="POTENTIAL NAD-REDUCING HYDROGENASE SUBUNIT"/>
    <property type="match status" value="1"/>
</dbReference>
<dbReference type="Proteomes" id="UP001306950">
    <property type="component" value="Unassembled WGS sequence"/>
</dbReference>
<dbReference type="EMBL" id="JAZHPZ010000018">
    <property type="protein sequence ID" value="MEF2968738.1"/>
    <property type="molecule type" value="Genomic_DNA"/>
</dbReference>
<dbReference type="SUPFAM" id="SSF52833">
    <property type="entry name" value="Thioredoxin-like"/>
    <property type="match status" value="1"/>
</dbReference>
<evidence type="ECO:0000313" key="8">
    <source>
        <dbReference type="Proteomes" id="UP001306950"/>
    </source>
</evidence>
<name>A0ABU7VY92_9BACL</name>
<dbReference type="GO" id="GO:0050136">
    <property type="term" value="F:NADH dehydrogenase (quinone) (non-electrogenic) activity"/>
    <property type="evidence" value="ECO:0007669"/>
    <property type="project" value="UniProtKB-EC"/>
</dbReference>
<accession>A0ABU7VY92</accession>
<keyword evidence="5" id="KW-0411">Iron-sulfur</keyword>
<dbReference type="PIRSF" id="PIRSF000216">
    <property type="entry name" value="NADH_DH_24kDa"/>
    <property type="match status" value="1"/>
</dbReference>
<dbReference type="NCBIfam" id="NF005722">
    <property type="entry name" value="PRK07539.1-2"/>
    <property type="match status" value="1"/>
</dbReference>
<comment type="caution">
    <text evidence="7">The sequence shown here is derived from an EMBL/GenBank/DDBJ whole genome shotgun (WGS) entry which is preliminary data.</text>
</comment>
<dbReference type="InterPro" id="IPR002023">
    <property type="entry name" value="NuoE-like"/>
</dbReference>
<comment type="cofactor">
    <cofactor evidence="6">
        <name>[2Fe-2S] cluster</name>
        <dbReference type="ChEBI" id="CHEBI:190135"/>
    </cofactor>
</comment>
<keyword evidence="4" id="KW-0408">Iron</keyword>
<evidence type="ECO:0000256" key="4">
    <source>
        <dbReference type="ARBA" id="ARBA00023004"/>
    </source>
</evidence>
<evidence type="ECO:0000256" key="5">
    <source>
        <dbReference type="ARBA" id="ARBA00023014"/>
    </source>
</evidence>
<dbReference type="InterPro" id="IPR041921">
    <property type="entry name" value="NuoE_N"/>
</dbReference>
<gene>
    <name evidence="7" type="primary">nuoE</name>
    <name evidence="7" type="ORF">V3851_23330</name>
</gene>
<evidence type="ECO:0000256" key="1">
    <source>
        <dbReference type="ARBA" id="ARBA00010643"/>
    </source>
</evidence>
<dbReference type="PROSITE" id="PS01099">
    <property type="entry name" value="COMPLEX1_24K"/>
    <property type="match status" value="1"/>
</dbReference>